<comment type="caution">
    <text evidence="4">The sequence shown here is derived from an EMBL/GenBank/DDBJ whole genome shotgun (WGS) entry which is preliminary data.</text>
</comment>
<dbReference type="GO" id="GO:0005829">
    <property type="term" value="C:cytosol"/>
    <property type="evidence" value="ECO:0007669"/>
    <property type="project" value="TreeGrafter"/>
</dbReference>
<keyword evidence="2 4" id="KW-0378">Hydrolase</keyword>
<dbReference type="InterPro" id="IPR015991">
    <property type="entry name" value="TatD/YcfH-like"/>
</dbReference>
<dbReference type="PROSITE" id="PS01091">
    <property type="entry name" value="TATD_3"/>
    <property type="match status" value="1"/>
</dbReference>
<feature type="binding site" evidence="3">
    <location>
        <position position="9"/>
    </location>
    <ligand>
        <name>a divalent metal cation</name>
        <dbReference type="ChEBI" id="CHEBI:60240"/>
        <label>1</label>
    </ligand>
</feature>
<dbReference type="PIRSF" id="PIRSF005902">
    <property type="entry name" value="DNase_TatD"/>
    <property type="match status" value="1"/>
</dbReference>
<dbReference type="SUPFAM" id="SSF51556">
    <property type="entry name" value="Metallo-dependent hydrolases"/>
    <property type="match status" value="1"/>
</dbReference>
<dbReference type="GO" id="GO:0046872">
    <property type="term" value="F:metal ion binding"/>
    <property type="evidence" value="ECO:0007669"/>
    <property type="project" value="UniProtKB-KW"/>
</dbReference>
<dbReference type="Gene3D" id="3.20.20.140">
    <property type="entry name" value="Metal-dependent hydrolases"/>
    <property type="match status" value="1"/>
</dbReference>
<dbReference type="Proteomes" id="UP000196475">
    <property type="component" value="Unassembled WGS sequence"/>
</dbReference>
<feature type="binding site" evidence="3">
    <location>
        <position position="205"/>
    </location>
    <ligand>
        <name>a divalent metal cation</name>
        <dbReference type="ChEBI" id="CHEBI:60240"/>
        <label>1</label>
    </ligand>
</feature>
<dbReference type="GO" id="GO:0016788">
    <property type="term" value="F:hydrolase activity, acting on ester bonds"/>
    <property type="evidence" value="ECO:0007669"/>
    <property type="project" value="InterPro"/>
</dbReference>
<dbReference type="InterPro" id="IPR018228">
    <property type="entry name" value="DNase_TatD-rel_CS"/>
</dbReference>
<dbReference type="PANTHER" id="PTHR46124:SF2">
    <property type="entry name" value="D-AMINOACYL-TRNA DEACYLASE"/>
    <property type="match status" value="1"/>
</dbReference>
<evidence type="ECO:0000256" key="1">
    <source>
        <dbReference type="ARBA" id="ARBA00022723"/>
    </source>
</evidence>
<keyword evidence="1 3" id="KW-0479">Metal-binding</keyword>
<evidence type="ECO:0000256" key="2">
    <source>
        <dbReference type="ARBA" id="ARBA00022801"/>
    </source>
</evidence>
<protein>
    <submittedName>
        <fullName evidence="4">Hydrolase TatD</fullName>
    </submittedName>
</protein>
<dbReference type="EMBL" id="LZRT01000107">
    <property type="protein sequence ID" value="OUM85314.1"/>
    <property type="molecule type" value="Genomic_DNA"/>
</dbReference>
<feature type="binding site" evidence="3">
    <location>
        <position position="94"/>
    </location>
    <ligand>
        <name>a divalent metal cation</name>
        <dbReference type="ChEBI" id="CHEBI:60240"/>
        <label>1</label>
    </ligand>
</feature>
<dbReference type="FunFam" id="3.20.20.140:FF:000005">
    <property type="entry name" value="TatD family hydrolase"/>
    <property type="match status" value="1"/>
</dbReference>
<dbReference type="InterPro" id="IPR032466">
    <property type="entry name" value="Metal_Hydrolase"/>
</dbReference>
<dbReference type="PROSITE" id="PS01090">
    <property type="entry name" value="TATD_2"/>
    <property type="match status" value="1"/>
</dbReference>
<evidence type="ECO:0000313" key="5">
    <source>
        <dbReference type="Proteomes" id="UP000196475"/>
    </source>
</evidence>
<proteinExistence type="predicted"/>
<dbReference type="PANTHER" id="PTHR46124">
    <property type="entry name" value="D-AMINOACYL-TRNA DEACYLASE"/>
    <property type="match status" value="1"/>
</dbReference>
<sequence length="256" mass="28588">MNLIDTHAHLDDRKFAADLPEVIARAQAAGVRKIVNIGYNRESIRTTLELAHTYPFVYAAIGCHPTDAAEYDDELEAWLAHLVRQEEKVVAIGEVGLDYHWDTVPREVQHQVFRRQIALARRLGVPLVIHNREADEDTVRILEEEGAAEVGGVMHCFAGDWEMAKRCLNMNFYIGLGGLVTFKNAPNAKEVARRVPLDRLLLETDAPYLAPVPHRGKRNESGFVLHVAETIAQLRGMTVEALAEATTVNAERLLGL</sequence>
<organism evidence="4 5">
    <name type="scientific">Bacillus thermozeamaize</name>
    <dbReference type="NCBI Taxonomy" id="230954"/>
    <lineage>
        <taxon>Bacteria</taxon>
        <taxon>Bacillati</taxon>
        <taxon>Bacillota</taxon>
        <taxon>Bacilli</taxon>
        <taxon>Bacillales</taxon>
        <taxon>Bacillaceae</taxon>
        <taxon>Bacillus</taxon>
    </lineage>
</organism>
<dbReference type="Pfam" id="PF01026">
    <property type="entry name" value="TatD_DNase"/>
    <property type="match status" value="1"/>
</dbReference>
<evidence type="ECO:0000256" key="3">
    <source>
        <dbReference type="PIRSR" id="PIRSR005902-1"/>
    </source>
</evidence>
<accession>A0A1Y3PDQ4</accession>
<dbReference type="PROSITE" id="PS01137">
    <property type="entry name" value="TATD_1"/>
    <property type="match status" value="1"/>
</dbReference>
<dbReference type="GO" id="GO:0004536">
    <property type="term" value="F:DNA nuclease activity"/>
    <property type="evidence" value="ECO:0007669"/>
    <property type="project" value="InterPro"/>
</dbReference>
<dbReference type="InterPro" id="IPR001130">
    <property type="entry name" value="TatD-like"/>
</dbReference>
<gene>
    <name evidence="4" type="ORF">BAA01_14835</name>
</gene>
<feature type="binding site" evidence="3">
    <location>
        <position position="7"/>
    </location>
    <ligand>
        <name>a divalent metal cation</name>
        <dbReference type="ChEBI" id="CHEBI:60240"/>
        <label>1</label>
    </ligand>
</feature>
<name>A0A1Y3PDQ4_9BACI</name>
<dbReference type="AlphaFoldDB" id="A0A1Y3PDQ4"/>
<dbReference type="CDD" id="cd01310">
    <property type="entry name" value="TatD_DNAse"/>
    <property type="match status" value="1"/>
</dbReference>
<feature type="binding site" evidence="3">
    <location>
        <position position="130"/>
    </location>
    <ligand>
        <name>a divalent metal cation</name>
        <dbReference type="ChEBI" id="CHEBI:60240"/>
        <label>2</label>
    </ligand>
</feature>
<evidence type="ECO:0000313" key="4">
    <source>
        <dbReference type="EMBL" id="OUM85314.1"/>
    </source>
</evidence>
<feature type="binding site" evidence="3">
    <location>
        <position position="155"/>
    </location>
    <ligand>
        <name>a divalent metal cation</name>
        <dbReference type="ChEBI" id="CHEBI:60240"/>
        <label>2</label>
    </ligand>
</feature>
<dbReference type="NCBIfam" id="TIGR00010">
    <property type="entry name" value="YchF/TatD family DNA exonuclease"/>
    <property type="match status" value="1"/>
</dbReference>
<reference evidence="5" key="1">
    <citation type="submission" date="2016-06" db="EMBL/GenBank/DDBJ databases">
        <authorList>
            <person name="Nascimento L."/>
            <person name="Pereira R.V."/>
            <person name="Martins L.F."/>
            <person name="Quaggio R.B."/>
            <person name="Silva A.M."/>
            <person name="Setubal J.C."/>
        </authorList>
    </citation>
    <scope>NUCLEOTIDE SEQUENCE [LARGE SCALE GENOMIC DNA]</scope>
</reference>